<sequence>MKVDMEIDYIAALVSVTTVNSVYHVQTQNNNAAEKDTNIYNYHVNLLKSLTVFSESLLKLRSIHRENSDLFLPEEYSALIVGYFKLLEDVFLLLSASHHGVSLNLVIEILSHIDSVTRVADEILKKRFLSVDIEKTIFPNVLKSRIRLEDEKNIKIIGTIQVEVNKKVENEVDYIRKDIKNKVKDVDIKYSEGRNEIINSFKEYENEVAILLNKASDTFEKHKIDGDEIISDIKNKKSSIDSLMTSIEAQLKLTEGILKDTSQLGMARAFKERHSALKIPMWFWIISFFSCLGLLTNVSVMFVDFVFLSKSEIKSTAEVISRLAITLPFIWGAWFSAKQYNHVNQLREDYAYKVAVAMTYHGYKDEAQQTNSQMNEKLLESIVAQFSENPVRLYRNDNSASLFEAVIKNNKLSEVISSIKGGK</sequence>
<evidence type="ECO:0000256" key="1">
    <source>
        <dbReference type="SAM" id="Phobius"/>
    </source>
</evidence>
<keyword evidence="1" id="KW-0812">Transmembrane</keyword>
<protein>
    <submittedName>
        <fullName evidence="2">Uncharacterized protein</fullName>
    </submittedName>
</protein>
<keyword evidence="1" id="KW-0472">Membrane</keyword>
<feature type="transmembrane region" description="Helical" evidence="1">
    <location>
        <begin position="319"/>
        <end position="337"/>
    </location>
</feature>
<evidence type="ECO:0000313" key="3">
    <source>
        <dbReference type="Proteomes" id="UP000233526"/>
    </source>
</evidence>
<dbReference type="Proteomes" id="UP000233526">
    <property type="component" value="Unassembled WGS sequence"/>
</dbReference>
<dbReference type="AlphaFoldDB" id="A0A2N3J1W9"/>
<accession>A0A2N3J1W9</accession>
<dbReference type="RefSeq" id="WP_101317180.1">
    <property type="nucleotide sequence ID" value="NZ_CAWNSS010000030.1"/>
</dbReference>
<evidence type="ECO:0000313" key="2">
    <source>
        <dbReference type="EMBL" id="PKQ79647.1"/>
    </source>
</evidence>
<comment type="caution">
    <text evidence="2">The sequence shown here is derived from an EMBL/GenBank/DDBJ whole genome shotgun (WGS) entry which is preliminary data.</text>
</comment>
<organism evidence="2 3">
    <name type="scientific">Aeromonas sobria</name>
    <dbReference type="NCBI Taxonomy" id="646"/>
    <lineage>
        <taxon>Bacteria</taxon>
        <taxon>Pseudomonadati</taxon>
        <taxon>Pseudomonadota</taxon>
        <taxon>Gammaproteobacteria</taxon>
        <taxon>Aeromonadales</taxon>
        <taxon>Aeromonadaceae</taxon>
        <taxon>Aeromonas</taxon>
    </lineage>
</organism>
<name>A0A2N3J1W9_AERSO</name>
<proteinExistence type="predicted"/>
<reference evidence="2 3" key="1">
    <citation type="journal article" date="2017" name="Front. Microbiol.">
        <title>Strong Genomic and Phenotypic Heterogeneity in the Aeromonas sobria Species Complex.</title>
        <authorList>
            <person name="Gauthier J."/>
            <person name="Vincent A.T."/>
            <person name="Charette S.J."/>
            <person name="Derome N."/>
        </authorList>
    </citation>
    <scope>NUCLEOTIDE SEQUENCE [LARGE SCALE GENOMIC DNA]</scope>
    <source>
        <strain evidence="2 3">JF2635</strain>
    </source>
</reference>
<feature type="transmembrane region" description="Helical" evidence="1">
    <location>
        <begin position="281"/>
        <end position="307"/>
    </location>
</feature>
<keyword evidence="1" id="KW-1133">Transmembrane helix</keyword>
<dbReference type="EMBL" id="LJZX01000030">
    <property type="protein sequence ID" value="PKQ79647.1"/>
    <property type="molecule type" value="Genomic_DNA"/>
</dbReference>
<gene>
    <name evidence="2" type="ORF">AOX56_13795</name>
</gene>